<sequence length="324" mass="35381">MTAAQLAAGLAGVSQHVLAASGDPDEVTQACTQALRPHRLVVHSRQARLSTRLEHFSAGPISLNRLRYGADVTVAPAVPEEDNFLLTLPVAGSAKFTYGRDTAELAPGRPAIVGPYREFKLDIDSAFDQLIVRMDRRWVESTARRIRGVATAGPVDLSLSLPEQPAFLYRLLESVVSLPTLGPRARPEVGQQLGELVIESFLLTQLREEEAERGRVPSAQVRRAMEYLLDHLAEPISLSEVARRSGTSLRSLQAGFRRDLDTTPGQWLRGQRLDRARRLLVAGEPGTTTVTGVAAECGYFHLGEFAAQFKARFGVTPSAVLGRR</sequence>
<dbReference type="Pfam" id="PF14525">
    <property type="entry name" value="AraC_binding_2"/>
    <property type="match status" value="1"/>
</dbReference>
<dbReference type="InterPro" id="IPR018062">
    <property type="entry name" value="HTH_AraC-typ_CS"/>
</dbReference>
<dbReference type="InterPro" id="IPR050204">
    <property type="entry name" value="AraC_XylS_family_regulators"/>
</dbReference>
<name>A0A9Y2MYQ0_9PSEU</name>
<dbReference type="Gene3D" id="1.10.10.60">
    <property type="entry name" value="Homeodomain-like"/>
    <property type="match status" value="1"/>
</dbReference>
<dbReference type="InterPro" id="IPR018060">
    <property type="entry name" value="HTH_AraC"/>
</dbReference>
<dbReference type="SUPFAM" id="SSF46689">
    <property type="entry name" value="Homeodomain-like"/>
    <property type="match status" value="2"/>
</dbReference>
<dbReference type="InterPro" id="IPR009057">
    <property type="entry name" value="Homeodomain-like_sf"/>
</dbReference>
<keyword evidence="1" id="KW-0805">Transcription regulation</keyword>
<protein>
    <submittedName>
        <fullName evidence="5">AraC family transcriptional regulator</fullName>
    </submittedName>
</protein>
<evidence type="ECO:0000259" key="4">
    <source>
        <dbReference type="PROSITE" id="PS01124"/>
    </source>
</evidence>
<dbReference type="Proteomes" id="UP001236014">
    <property type="component" value="Chromosome"/>
</dbReference>
<feature type="domain" description="HTH araC/xylS-type" evidence="4">
    <location>
        <begin position="222"/>
        <end position="323"/>
    </location>
</feature>
<dbReference type="PANTHER" id="PTHR46796">
    <property type="entry name" value="HTH-TYPE TRANSCRIPTIONAL ACTIVATOR RHAS-RELATED"/>
    <property type="match status" value="1"/>
</dbReference>
<keyword evidence="3" id="KW-0804">Transcription</keyword>
<keyword evidence="6" id="KW-1185">Reference proteome</keyword>
<evidence type="ECO:0000313" key="5">
    <source>
        <dbReference type="EMBL" id="WIX81863.1"/>
    </source>
</evidence>
<dbReference type="EMBL" id="CP127294">
    <property type="protein sequence ID" value="WIX81863.1"/>
    <property type="molecule type" value="Genomic_DNA"/>
</dbReference>
<dbReference type="GO" id="GO:0043565">
    <property type="term" value="F:sequence-specific DNA binding"/>
    <property type="evidence" value="ECO:0007669"/>
    <property type="project" value="InterPro"/>
</dbReference>
<organism evidence="5 6">
    <name type="scientific">Amycolatopsis carbonis</name>
    <dbReference type="NCBI Taxonomy" id="715471"/>
    <lineage>
        <taxon>Bacteria</taxon>
        <taxon>Bacillati</taxon>
        <taxon>Actinomycetota</taxon>
        <taxon>Actinomycetes</taxon>
        <taxon>Pseudonocardiales</taxon>
        <taxon>Pseudonocardiaceae</taxon>
        <taxon>Amycolatopsis</taxon>
    </lineage>
</organism>
<gene>
    <name evidence="5" type="ORF">QRX50_14430</name>
</gene>
<proteinExistence type="predicted"/>
<dbReference type="PROSITE" id="PS01124">
    <property type="entry name" value="HTH_ARAC_FAMILY_2"/>
    <property type="match status" value="1"/>
</dbReference>
<dbReference type="AlphaFoldDB" id="A0A9Y2MYQ0"/>
<dbReference type="SMART" id="SM00342">
    <property type="entry name" value="HTH_ARAC"/>
    <property type="match status" value="1"/>
</dbReference>
<dbReference type="InterPro" id="IPR035418">
    <property type="entry name" value="AraC-bd_2"/>
</dbReference>
<dbReference type="Pfam" id="PF12833">
    <property type="entry name" value="HTH_18"/>
    <property type="match status" value="1"/>
</dbReference>
<evidence type="ECO:0000256" key="1">
    <source>
        <dbReference type="ARBA" id="ARBA00023015"/>
    </source>
</evidence>
<dbReference type="PROSITE" id="PS00041">
    <property type="entry name" value="HTH_ARAC_FAMILY_1"/>
    <property type="match status" value="1"/>
</dbReference>
<reference evidence="5 6" key="1">
    <citation type="submission" date="2023-06" db="EMBL/GenBank/DDBJ databases">
        <authorList>
            <person name="Oyuntsetseg B."/>
            <person name="Kim S.B."/>
        </authorList>
    </citation>
    <scope>NUCLEOTIDE SEQUENCE [LARGE SCALE GENOMIC DNA]</scope>
    <source>
        <strain evidence="5 6">2-15</strain>
    </source>
</reference>
<accession>A0A9Y2MYQ0</accession>
<keyword evidence="2" id="KW-0238">DNA-binding</keyword>
<evidence type="ECO:0000256" key="3">
    <source>
        <dbReference type="ARBA" id="ARBA00023163"/>
    </source>
</evidence>
<dbReference type="KEGG" id="acab:QRX50_14430"/>
<dbReference type="PANTHER" id="PTHR46796:SF12">
    <property type="entry name" value="HTH-TYPE DNA-BINDING TRANSCRIPTIONAL ACTIVATOR EUTR"/>
    <property type="match status" value="1"/>
</dbReference>
<evidence type="ECO:0000256" key="2">
    <source>
        <dbReference type="ARBA" id="ARBA00023125"/>
    </source>
</evidence>
<dbReference type="RefSeq" id="WP_285972444.1">
    <property type="nucleotide sequence ID" value="NZ_CP127294.1"/>
</dbReference>
<dbReference type="GO" id="GO:0003700">
    <property type="term" value="F:DNA-binding transcription factor activity"/>
    <property type="evidence" value="ECO:0007669"/>
    <property type="project" value="InterPro"/>
</dbReference>
<evidence type="ECO:0000313" key="6">
    <source>
        <dbReference type="Proteomes" id="UP001236014"/>
    </source>
</evidence>